<dbReference type="SUPFAM" id="SSF54928">
    <property type="entry name" value="RNA-binding domain, RBD"/>
    <property type="match status" value="1"/>
</dbReference>
<organism evidence="1 2">
    <name type="scientific">Zymoseptoria tritici ST99CH_1A5</name>
    <dbReference type="NCBI Taxonomy" id="1276529"/>
    <lineage>
        <taxon>Eukaryota</taxon>
        <taxon>Fungi</taxon>
        <taxon>Dikarya</taxon>
        <taxon>Ascomycota</taxon>
        <taxon>Pezizomycotina</taxon>
        <taxon>Dothideomycetes</taxon>
        <taxon>Dothideomycetidae</taxon>
        <taxon>Mycosphaerellales</taxon>
        <taxon>Mycosphaerellaceae</taxon>
        <taxon>Zymoseptoria</taxon>
    </lineage>
</organism>
<protein>
    <recommendedName>
        <fullName evidence="3">RRM domain-containing protein</fullName>
    </recommendedName>
</protein>
<name>A0A1Y6LB98_ZYMTR</name>
<proteinExistence type="predicted"/>
<sequence length="194" mass="21160">MAALFKGYDIQAVSKLIWPHSSKEMEPGSHFYTFVDLATAEEALDAARVLNGKVNRYGGRLRISCAQRSKGSGKVYREQLHGDAHIFEERVFVGGLTGSQDVDVSVRAILAGYDIRSVITPTALKRSGQHCLYCFVDFGTATEAQAVVSAFRGNAMGLIVDFARAGGDEGGAKRGVSPSEVVRRDLSKSWRRMQ</sequence>
<dbReference type="InterPro" id="IPR035979">
    <property type="entry name" value="RBD_domain_sf"/>
</dbReference>
<dbReference type="CDD" id="cd00590">
    <property type="entry name" value="RRM_SF"/>
    <property type="match status" value="1"/>
</dbReference>
<dbReference type="AlphaFoldDB" id="A0A1Y6LB98"/>
<accession>A0A1Y6LB98</accession>
<reference evidence="1 2" key="1">
    <citation type="submission" date="2016-10" db="EMBL/GenBank/DDBJ databases">
        <authorList>
            <person name="Varghese N."/>
        </authorList>
    </citation>
    <scope>NUCLEOTIDE SEQUENCE [LARGE SCALE GENOMIC DNA]</scope>
</reference>
<dbReference type="Proteomes" id="UP000215453">
    <property type="component" value="Chromosome 2"/>
</dbReference>
<dbReference type="GO" id="GO:0003676">
    <property type="term" value="F:nucleic acid binding"/>
    <property type="evidence" value="ECO:0007669"/>
    <property type="project" value="InterPro"/>
</dbReference>
<evidence type="ECO:0000313" key="1">
    <source>
        <dbReference type="EMBL" id="SMY20889.1"/>
    </source>
</evidence>
<dbReference type="Gene3D" id="3.30.70.330">
    <property type="match status" value="1"/>
</dbReference>
<dbReference type="EMBL" id="LT882677">
    <property type="protein sequence ID" value="SMY20889.1"/>
    <property type="molecule type" value="Genomic_DNA"/>
</dbReference>
<gene>
    <name evidence="1" type="ORF">ZT1A5_G2325</name>
</gene>
<evidence type="ECO:0000313" key="2">
    <source>
        <dbReference type="Proteomes" id="UP000215453"/>
    </source>
</evidence>
<evidence type="ECO:0008006" key="3">
    <source>
        <dbReference type="Google" id="ProtNLM"/>
    </source>
</evidence>
<dbReference type="InterPro" id="IPR012677">
    <property type="entry name" value="Nucleotide-bd_a/b_plait_sf"/>
</dbReference>